<gene>
    <name evidence="2" type="primary">ATP8</name>
</gene>
<accession>A0A120IGE5</accession>
<evidence type="ECO:0000256" key="1">
    <source>
        <dbReference type="SAM" id="Phobius"/>
    </source>
</evidence>
<keyword evidence="1" id="KW-1133">Transmembrane helix</keyword>
<dbReference type="EMBL" id="KT726957">
    <property type="protein sequence ID" value="AMC18053.1"/>
    <property type="molecule type" value="Genomic_DNA"/>
</dbReference>
<keyword evidence="2" id="KW-0496">Mitochondrion</keyword>
<keyword evidence="1" id="KW-0812">Transmembrane</keyword>
<keyword evidence="1" id="KW-0472">Membrane</keyword>
<evidence type="ECO:0000313" key="2">
    <source>
        <dbReference type="EMBL" id="AMC18053.1"/>
    </source>
</evidence>
<protein>
    <submittedName>
        <fullName evidence="2">ATP synthase F0 subunit 8</fullName>
    </submittedName>
</protein>
<reference evidence="2" key="1">
    <citation type="journal article" date="2015" name="Mitochondrial DNA">
        <title>The complete mitochondrial genome sequence of Gloydius shedaoensis (Squamata: Viperidae).</title>
        <authorList>
            <person name="Liu Q."/>
            <person name="Zhu F."/>
            <person name="Wang X."/>
            <person name="Xiao R."/>
            <person name="Fang M."/>
            <person name="Sun L."/>
            <person name="Li P."/>
            <person name="Guo P."/>
        </authorList>
    </citation>
    <scope>NUCLEOTIDE SEQUENCE</scope>
    <source>
        <strain evidence="2">1119</strain>
    </source>
</reference>
<feature type="transmembrane region" description="Helical" evidence="1">
    <location>
        <begin position="6"/>
        <end position="27"/>
    </location>
</feature>
<proteinExistence type="predicted"/>
<geneLocation type="mitochondrion" evidence="2"/>
<dbReference type="AlphaFoldDB" id="A0A120IGE5"/>
<name>A0A120IGE5_GLOSH</name>
<sequence>MPQLDIVYHLMIYLWAWLTLTLLTLKIKTLTLANKMKKQPPLHPQPTTLSTPWM</sequence>
<organism evidence="2">
    <name type="scientific">Gloydius shedaoensis</name>
    <name type="common">Shedao island pit viper</name>
    <name type="synonym">Agkistrodon shedaoensis</name>
    <dbReference type="NCBI Taxonomy" id="88083"/>
    <lineage>
        <taxon>Eukaryota</taxon>
        <taxon>Metazoa</taxon>
        <taxon>Chordata</taxon>
        <taxon>Craniata</taxon>
        <taxon>Vertebrata</taxon>
        <taxon>Euteleostomi</taxon>
        <taxon>Lepidosauria</taxon>
        <taxon>Squamata</taxon>
        <taxon>Bifurcata</taxon>
        <taxon>Unidentata</taxon>
        <taxon>Episquamata</taxon>
        <taxon>Toxicofera</taxon>
        <taxon>Serpentes</taxon>
        <taxon>Colubroidea</taxon>
        <taxon>Viperidae</taxon>
        <taxon>Crotalinae</taxon>
        <taxon>Gloydius</taxon>
    </lineage>
</organism>